<dbReference type="Proteomes" id="UP000429607">
    <property type="component" value="Unassembled WGS sequence"/>
</dbReference>
<reference evidence="4 6" key="1">
    <citation type="submission" date="2018-09" db="EMBL/GenBank/DDBJ databases">
        <title>Genomic investigation of the strawberry pathogen Phytophthora fragariae indicates pathogenicity is determined by transcriptional variation in three key races.</title>
        <authorList>
            <person name="Adams T.M."/>
            <person name="Armitage A.D."/>
            <person name="Sobczyk M.K."/>
            <person name="Bates H.J."/>
            <person name="Dunwell J.M."/>
            <person name="Nellist C.F."/>
            <person name="Harrison R.J."/>
        </authorList>
    </citation>
    <scope>NUCLEOTIDE SEQUENCE [LARGE SCALE GENOMIC DNA]</scope>
    <source>
        <strain evidence="2 4">SCRP249</strain>
        <strain evidence="1 6">SCRP324</strain>
        <strain evidence="3 5">SCRP333</strain>
    </source>
</reference>
<protein>
    <submittedName>
        <fullName evidence="2">Uncharacterized protein</fullName>
    </submittedName>
</protein>
<dbReference type="EMBL" id="QXFT01000181">
    <property type="protein sequence ID" value="KAE9351798.1"/>
    <property type="molecule type" value="Genomic_DNA"/>
</dbReference>
<dbReference type="EMBL" id="QXFV01000188">
    <property type="protein sequence ID" value="KAE9046448.1"/>
    <property type="molecule type" value="Genomic_DNA"/>
</dbReference>
<name>A0A6A3NPD5_9STRA</name>
<evidence type="ECO:0000313" key="3">
    <source>
        <dbReference type="EMBL" id="KAE9351798.1"/>
    </source>
</evidence>
<dbReference type="EMBL" id="QXFU01000190">
    <property type="protein sequence ID" value="KAE9040907.1"/>
    <property type="molecule type" value="Genomic_DNA"/>
</dbReference>
<evidence type="ECO:0000313" key="5">
    <source>
        <dbReference type="Proteomes" id="UP000434957"/>
    </source>
</evidence>
<evidence type="ECO:0000313" key="4">
    <source>
        <dbReference type="Proteomes" id="UP000429607"/>
    </source>
</evidence>
<dbReference type="AlphaFoldDB" id="A0A6A3NPD5"/>
<evidence type="ECO:0000313" key="1">
    <source>
        <dbReference type="EMBL" id="KAE9040907.1"/>
    </source>
</evidence>
<keyword evidence="5" id="KW-1185">Reference proteome</keyword>
<organism evidence="2 4">
    <name type="scientific">Phytophthora rubi</name>
    <dbReference type="NCBI Taxonomy" id="129364"/>
    <lineage>
        <taxon>Eukaryota</taxon>
        <taxon>Sar</taxon>
        <taxon>Stramenopiles</taxon>
        <taxon>Oomycota</taxon>
        <taxon>Peronosporomycetes</taxon>
        <taxon>Peronosporales</taxon>
        <taxon>Peronosporaceae</taxon>
        <taxon>Phytophthora</taxon>
    </lineage>
</organism>
<sequence>MPSKHSKRHDWTVLVRADPADDGNMLIEMRVRVRERRCRDRACIEIASGVPCAWHFKYQDLGFMAIAKRGEHLTPLKPARMTATMNAFATVLAA</sequence>
<accession>A0A6A3NPD5</accession>
<dbReference type="OrthoDB" id="10300723at2759"/>
<evidence type="ECO:0000313" key="6">
    <source>
        <dbReference type="Proteomes" id="UP000435112"/>
    </source>
</evidence>
<comment type="caution">
    <text evidence="2">The sequence shown here is derived from an EMBL/GenBank/DDBJ whole genome shotgun (WGS) entry which is preliminary data.</text>
</comment>
<proteinExistence type="predicted"/>
<gene>
    <name evidence="2" type="ORF">PR001_g4556</name>
    <name evidence="1" type="ORF">PR002_g4719</name>
    <name evidence="3" type="ORF">PR003_g4710</name>
</gene>
<evidence type="ECO:0000313" key="2">
    <source>
        <dbReference type="EMBL" id="KAE9046448.1"/>
    </source>
</evidence>
<dbReference type="Proteomes" id="UP000435112">
    <property type="component" value="Unassembled WGS sequence"/>
</dbReference>
<dbReference type="Proteomes" id="UP000434957">
    <property type="component" value="Unassembled WGS sequence"/>
</dbReference>